<feature type="transmembrane region" description="Helical" evidence="6">
    <location>
        <begin position="289"/>
        <end position="308"/>
    </location>
</feature>
<proteinExistence type="inferred from homology"/>
<keyword evidence="3 6" id="KW-0812">Transmembrane</keyword>
<accession>A0A839E425</accession>
<feature type="transmembrane region" description="Helical" evidence="6">
    <location>
        <begin position="320"/>
        <end position="339"/>
    </location>
</feature>
<feature type="transmembrane region" description="Helical" evidence="6">
    <location>
        <begin position="54"/>
        <end position="74"/>
    </location>
</feature>
<feature type="transmembrane region" description="Helical" evidence="6">
    <location>
        <begin position="90"/>
        <end position="108"/>
    </location>
</feature>
<name>A0A839E425_9MICO</name>
<evidence type="ECO:0000256" key="2">
    <source>
        <dbReference type="ARBA" id="ARBA00008432"/>
    </source>
</evidence>
<gene>
    <name evidence="7" type="ORF">FHX53_000685</name>
</gene>
<sequence length="451" mass="47345">MTVISDRPNSAGDDALDVSAAPLSRRPGRWIDGWDPEDHGQWASEGRPIARRNLIFSMTAEFLGFAMLALWGIVTPQLPAAGFGYSADELFWLIALPGLTGAVMRFAYTFTVPVFGGRNWTIVSALLLLIPSIGLAIAVADPTTPFPVMLAIAATAGLGGGNFTSSMVNISFFYPEREKGKALGLNAAGGNLGTAWVQLVVPIVIIGGAGIALERAGLIFVPLCILAALLAWRYMDNLACAKSDLRSFLLASRNGHTWFISFLYIGTFGSFIGYANTFPTLMKTEFPEVTANIVFLGALLGALARPIGGMLSDRFGGARVTIAAFATMALGVLSVITSVRAESFAGFLGSFLVLFIAAGMGNGSTYRMIPAVFQLGVTSHEASLAGRRAAAGCIGIAGAIGSLGGFFIPRVFAGLGIEGGFIAFLAAYVVMSAAVWAVYQRRGSALAQSRI</sequence>
<evidence type="ECO:0000256" key="1">
    <source>
        <dbReference type="ARBA" id="ARBA00004141"/>
    </source>
</evidence>
<feature type="transmembrane region" description="Helical" evidence="6">
    <location>
        <begin position="195"/>
        <end position="213"/>
    </location>
</feature>
<keyword evidence="8" id="KW-1185">Reference proteome</keyword>
<dbReference type="PANTHER" id="PTHR23515">
    <property type="entry name" value="HIGH-AFFINITY NITRATE TRANSPORTER 2.3"/>
    <property type="match status" value="1"/>
</dbReference>
<feature type="transmembrane region" description="Helical" evidence="6">
    <location>
        <begin position="256"/>
        <end position="277"/>
    </location>
</feature>
<evidence type="ECO:0000256" key="6">
    <source>
        <dbReference type="SAM" id="Phobius"/>
    </source>
</evidence>
<dbReference type="Proteomes" id="UP000585905">
    <property type="component" value="Unassembled WGS sequence"/>
</dbReference>
<feature type="transmembrane region" description="Helical" evidence="6">
    <location>
        <begin position="389"/>
        <end position="408"/>
    </location>
</feature>
<feature type="transmembrane region" description="Helical" evidence="6">
    <location>
        <begin position="345"/>
        <end position="369"/>
    </location>
</feature>
<dbReference type="SUPFAM" id="SSF103473">
    <property type="entry name" value="MFS general substrate transporter"/>
    <property type="match status" value="1"/>
</dbReference>
<dbReference type="RefSeq" id="WP_182489936.1">
    <property type="nucleotide sequence ID" value="NZ_BAAAOV010000007.1"/>
</dbReference>
<dbReference type="AlphaFoldDB" id="A0A839E425"/>
<protein>
    <submittedName>
        <fullName evidence="7">NNP family nitrate/nitrite transporter-like MFS transporter</fullName>
    </submittedName>
</protein>
<dbReference type="GO" id="GO:0015112">
    <property type="term" value="F:nitrate transmembrane transporter activity"/>
    <property type="evidence" value="ECO:0007669"/>
    <property type="project" value="InterPro"/>
</dbReference>
<dbReference type="InterPro" id="IPR044772">
    <property type="entry name" value="NO3_transporter"/>
</dbReference>
<dbReference type="Pfam" id="PF07690">
    <property type="entry name" value="MFS_1"/>
    <property type="match status" value="1"/>
</dbReference>
<evidence type="ECO:0000313" key="7">
    <source>
        <dbReference type="EMBL" id="MBA8847121.1"/>
    </source>
</evidence>
<feature type="transmembrane region" description="Helical" evidence="6">
    <location>
        <begin position="219"/>
        <end position="235"/>
    </location>
</feature>
<dbReference type="Gene3D" id="1.20.1250.20">
    <property type="entry name" value="MFS general substrate transporter like domains"/>
    <property type="match status" value="1"/>
</dbReference>
<feature type="transmembrane region" description="Helical" evidence="6">
    <location>
        <begin position="120"/>
        <end position="140"/>
    </location>
</feature>
<dbReference type="EMBL" id="JACGWX010000001">
    <property type="protein sequence ID" value="MBA8847121.1"/>
    <property type="molecule type" value="Genomic_DNA"/>
</dbReference>
<evidence type="ECO:0000256" key="4">
    <source>
        <dbReference type="ARBA" id="ARBA00022989"/>
    </source>
</evidence>
<evidence type="ECO:0000256" key="3">
    <source>
        <dbReference type="ARBA" id="ARBA00022692"/>
    </source>
</evidence>
<organism evidence="7 8">
    <name type="scientific">Microcella alkalica</name>
    <dbReference type="NCBI Taxonomy" id="355930"/>
    <lineage>
        <taxon>Bacteria</taxon>
        <taxon>Bacillati</taxon>
        <taxon>Actinomycetota</taxon>
        <taxon>Actinomycetes</taxon>
        <taxon>Micrococcales</taxon>
        <taxon>Microbacteriaceae</taxon>
        <taxon>Microcella</taxon>
    </lineage>
</organism>
<dbReference type="InterPro" id="IPR036259">
    <property type="entry name" value="MFS_trans_sf"/>
</dbReference>
<keyword evidence="5 6" id="KW-0472">Membrane</keyword>
<dbReference type="CDD" id="cd17341">
    <property type="entry name" value="MFS_NRT2_like"/>
    <property type="match status" value="1"/>
</dbReference>
<dbReference type="GO" id="GO:0016020">
    <property type="term" value="C:membrane"/>
    <property type="evidence" value="ECO:0007669"/>
    <property type="project" value="UniProtKB-SubCell"/>
</dbReference>
<keyword evidence="4 6" id="KW-1133">Transmembrane helix</keyword>
<dbReference type="InterPro" id="IPR011701">
    <property type="entry name" value="MFS"/>
</dbReference>
<evidence type="ECO:0000256" key="5">
    <source>
        <dbReference type="ARBA" id="ARBA00023136"/>
    </source>
</evidence>
<comment type="similarity">
    <text evidence="2">Belongs to the major facilitator superfamily. Nitrate/nitrite porter (TC 2.A.1.8) family.</text>
</comment>
<feature type="transmembrane region" description="Helical" evidence="6">
    <location>
        <begin position="420"/>
        <end position="439"/>
    </location>
</feature>
<comment type="caution">
    <text evidence="7">The sequence shown here is derived from an EMBL/GenBank/DDBJ whole genome shotgun (WGS) entry which is preliminary data.</text>
</comment>
<feature type="transmembrane region" description="Helical" evidence="6">
    <location>
        <begin position="146"/>
        <end position="174"/>
    </location>
</feature>
<comment type="subcellular location">
    <subcellularLocation>
        <location evidence="1">Membrane</location>
        <topology evidence="1">Multi-pass membrane protein</topology>
    </subcellularLocation>
</comment>
<evidence type="ECO:0000313" key="8">
    <source>
        <dbReference type="Proteomes" id="UP000585905"/>
    </source>
</evidence>
<reference evidence="7 8" key="1">
    <citation type="submission" date="2020-07" db="EMBL/GenBank/DDBJ databases">
        <title>Sequencing the genomes of 1000 actinobacteria strains.</title>
        <authorList>
            <person name="Klenk H.-P."/>
        </authorList>
    </citation>
    <scope>NUCLEOTIDE SEQUENCE [LARGE SCALE GENOMIC DNA]</scope>
    <source>
        <strain evidence="7 8">DSM 19663</strain>
    </source>
</reference>